<name>A0A0A0CZ38_9PROT</name>
<dbReference type="RefSeq" id="WP_034845042.1">
    <property type="nucleotide sequence ID" value="NZ_JANX01000447.1"/>
</dbReference>
<gene>
    <name evidence="2" type="ORF">P409_25470</name>
</gene>
<dbReference type="OrthoDB" id="7365442at2"/>
<dbReference type="SUPFAM" id="SSF52317">
    <property type="entry name" value="Class I glutamine amidotransferase-like"/>
    <property type="match status" value="1"/>
</dbReference>
<dbReference type="CDD" id="cd01741">
    <property type="entry name" value="GATase1_1"/>
    <property type="match status" value="1"/>
</dbReference>
<dbReference type="EMBL" id="JANX01000447">
    <property type="protein sequence ID" value="KGM31736.1"/>
    <property type="molecule type" value="Genomic_DNA"/>
</dbReference>
<evidence type="ECO:0000313" key="2">
    <source>
        <dbReference type="EMBL" id="KGM31736.1"/>
    </source>
</evidence>
<evidence type="ECO:0000259" key="1">
    <source>
        <dbReference type="Pfam" id="PF00117"/>
    </source>
</evidence>
<sequence>MKILTLQNNDRTPSGLIGAAIAEAGGVEDVRFPEHGDAVPADASGHDGLLVLGGVQFAGDDDAHPYLPAELAAIRAFATAGKPVLGICLGAQLLARALGGTVRHHHTPEVGFTAIEATDAAGADPLLRGLTPLPKLMQAHYDTFDLPQGATLLATNAACANQAFSAGPGLYGLQFHLEVSADIVEGWVDMFSERTREQFPGFFATYRDQLANDLPGAAVFARQVGLRWMEMVRAQTKNRRAA</sequence>
<dbReference type="InterPro" id="IPR029062">
    <property type="entry name" value="Class_I_gatase-like"/>
</dbReference>
<dbReference type="Gene3D" id="3.40.50.880">
    <property type="match status" value="1"/>
</dbReference>
<evidence type="ECO:0000313" key="3">
    <source>
        <dbReference type="Proteomes" id="UP000029995"/>
    </source>
</evidence>
<dbReference type="PROSITE" id="PS51273">
    <property type="entry name" value="GATASE_TYPE_1"/>
    <property type="match status" value="1"/>
</dbReference>
<dbReference type="Proteomes" id="UP000029995">
    <property type="component" value="Unassembled WGS sequence"/>
</dbReference>
<accession>A0A0A0CZ38</accession>
<proteinExistence type="predicted"/>
<dbReference type="PANTHER" id="PTHR42695:SF5">
    <property type="entry name" value="GLUTAMINE AMIDOTRANSFERASE YLR126C-RELATED"/>
    <property type="match status" value="1"/>
</dbReference>
<dbReference type="Pfam" id="PF00117">
    <property type="entry name" value="GATase"/>
    <property type="match status" value="1"/>
</dbReference>
<dbReference type="AlphaFoldDB" id="A0A0A0CZ38"/>
<protein>
    <recommendedName>
        <fullName evidence="1">Glutamine amidotransferase domain-containing protein</fullName>
    </recommendedName>
</protein>
<dbReference type="PANTHER" id="PTHR42695">
    <property type="entry name" value="GLUTAMINE AMIDOTRANSFERASE YLR126C-RELATED"/>
    <property type="match status" value="1"/>
</dbReference>
<dbReference type="InterPro" id="IPR044992">
    <property type="entry name" value="ChyE-like"/>
</dbReference>
<reference evidence="2 3" key="1">
    <citation type="submission" date="2014-01" db="EMBL/GenBank/DDBJ databases">
        <title>Genome sequence determination for a cystic fibrosis isolate, Inquilinus limosus.</title>
        <authorList>
            <person name="Pino M."/>
            <person name="Di Conza J."/>
            <person name="Gutkind G."/>
        </authorList>
    </citation>
    <scope>NUCLEOTIDE SEQUENCE [LARGE SCALE GENOMIC DNA]</scope>
    <source>
        <strain evidence="2 3">MP06</strain>
    </source>
</reference>
<organism evidence="2 3">
    <name type="scientific">Inquilinus limosus MP06</name>
    <dbReference type="NCBI Taxonomy" id="1398085"/>
    <lineage>
        <taxon>Bacteria</taxon>
        <taxon>Pseudomonadati</taxon>
        <taxon>Pseudomonadota</taxon>
        <taxon>Alphaproteobacteria</taxon>
        <taxon>Rhodospirillales</taxon>
        <taxon>Rhodospirillaceae</taxon>
        <taxon>Inquilinus</taxon>
    </lineage>
</organism>
<dbReference type="GO" id="GO:0005829">
    <property type="term" value="C:cytosol"/>
    <property type="evidence" value="ECO:0007669"/>
    <property type="project" value="TreeGrafter"/>
</dbReference>
<dbReference type="InterPro" id="IPR017926">
    <property type="entry name" value="GATASE"/>
</dbReference>
<feature type="domain" description="Glutamine amidotransferase" evidence="1">
    <location>
        <begin position="42"/>
        <end position="180"/>
    </location>
</feature>
<comment type="caution">
    <text evidence="2">The sequence shown here is derived from an EMBL/GenBank/DDBJ whole genome shotgun (WGS) entry which is preliminary data.</text>
</comment>